<dbReference type="InterPro" id="IPR035906">
    <property type="entry name" value="MetI-like_sf"/>
</dbReference>
<proteinExistence type="inferred from homology"/>
<dbReference type="RefSeq" id="WP_057825096.1">
    <property type="nucleotide sequence ID" value="NZ_AZFX01000072.1"/>
</dbReference>
<dbReference type="InterPro" id="IPR000515">
    <property type="entry name" value="MetI-like"/>
</dbReference>
<dbReference type="PROSITE" id="PS50928">
    <property type="entry name" value="ABC_TM1"/>
    <property type="match status" value="1"/>
</dbReference>
<dbReference type="PANTHER" id="PTHR43744:SF8">
    <property type="entry name" value="SN-GLYCEROL-3-PHOSPHATE TRANSPORT SYSTEM PERMEASE PROTEIN UGPE"/>
    <property type="match status" value="1"/>
</dbReference>
<dbReference type="AlphaFoldDB" id="A0A0R1VZ98"/>
<dbReference type="Proteomes" id="UP000051315">
    <property type="component" value="Unassembled WGS sequence"/>
</dbReference>
<keyword evidence="3" id="KW-1003">Cell membrane</keyword>
<reference evidence="9 10" key="1">
    <citation type="journal article" date="2015" name="Genome Announc.">
        <title>Expanding the biotechnology potential of lactobacilli through comparative genomics of 213 strains and associated genera.</title>
        <authorList>
            <person name="Sun Z."/>
            <person name="Harris H.M."/>
            <person name="McCann A."/>
            <person name="Guo C."/>
            <person name="Argimon S."/>
            <person name="Zhang W."/>
            <person name="Yang X."/>
            <person name="Jeffery I.B."/>
            <person name="Cooney J.C."/>
            <person name="Kagawa T.F."/>
            <person name="Liu W."/>
            <person name="Song Y."/>
            <person name="Salvetti E."/>
            <person name="Wrobel A."/>
            <person name="Rasinkangas P."/>
            <person name="Parkhill J."/>
            <person name="Rea M.C."/>
            <person name="O'Sullivan O."/>
            <person name="Ritari J."/>
            <person name="Douillard F.P."/>
            <person name="Paul Ross R."/>
            <person name="Yang R."/>
            <person name="Briner A.E."/>
            <person name="Felis G.E."/>
            <person name="de Vos W.M."/>
            <person name="Barrangou R."/>
            <person name="Klaenhammer T.R."/>
            <person name="Caufield P.W."/>
            <person name="Cui Y."/>
            <person name="Zhang H."/>
            <person name="O'Toole P.W."/>
        </authorList>
    </citation>
    <scope>NUCLEOTIDE SEQUENCE [LARGE SCALE GENOMIC DNA]</scope>
    <source>
        <strain evidence="9 10">DSM 17758</strain>
    </source>
</reference>
<dbReference type="SUPFAM" id="SSF161098">
    <property type="entry name" value="MetI-like"/>
    <property type="match status" value="1"/>
</dbReference>
<organism evidence="9 10">
    <name type="scientific">Lapidilactobacillus concavus DSM 17758</name>
    <dbReference type="NCBI Taxonomy" id="1423735"/>
    <lineage>
        <taxon>Bacteria</taxon>
        <taxon>Bacillati</taxon>
        <taxon>Bacillota</taxon>
        <taxon>Bacilli</taxon>
        <taxon>Lactobacillales</taxon>
        <taxon>Lactobacillaceae</taxon>
        <taxon>Lapidilactobacillus</taxon>
    </lineage>
</organism>
<dbReference type="GO" id="GO:0005886">
    <property type="term" value="C:plasma membrane"/>
    <property type="evidence" value="ECO:0007669"/>
    <property type="project" value="UniProtKB-SubCell"/>
</dbReference>
<feature type="transmembrane region" description="Helical" evidence="7">
    <location>
        <begin position="12"/>
        <end position="33"/>
    </location>
</feature>
<feature type="domain" description="ABC transmembrane type-1" evidence="8">
    <location>
        <begin position="72"/>
        <end position="261"/>
    </location>
</feature>
<evidence type="ECO:0000256" key="6">
    <source>
        <dbReference type="ARBA" id="ARBA00023136"/>
    </source>
</evidence>
<evidence type="ECO:0000256" key="5">
    <source>
        <dbReference type="ARBA" id="ARBA00022989"/>
    </source>
</evidence>
<keyword evidence="10" id="KW-1185">Reference proteome</keyword>
<comment type="caution">
    <text evidence="9">The sequence shown here is derived from an EMBL/GenBank/DDBJ whole genome shotgun (WGS) entry which is preliminary data.</text>
</comment>
<protein>
    <submittedName>
        <fullName evidence="9">L-arabinose transport system permease AraQ</fullName>
    </submittedName>
</protein>
<feature type="transmembrane region" description="Helical" evidence="7">
    <location>
        <begin position="104"/>
        <end position="124"/>
    </location>
</feature>
<keyword evidence="4 7" id="KW-0812">Transmembrane</keyword>
<feature type="transmembrane region" description="Helical" evidence="7">
    <location>
        <begin position="136"/>
        <end position="161"/>
    </location>
</feature>
<dbReference type="PATRIC" id="fig|1423735.3.peg.286"/>
<name>A0A0R1VZ98_9LACO</name>
<comment type="similarity">
    <text evidence="7">Belongs to the binding-protein-dependent transport system permease family.</text>
</comment>
<evidence type="ECO:0000259" key="8">
    <source>
        <dbReference type="PROSITE" id="PS50928"/>
    </source>
</evidence>
<evidence type="ECO:0000256" key="7">
    <source>
        <dbReference type="RuleBase" id="RU363032"/>
    </source>
</evidence>
<comment type="subcellular location">
    <subcellularLocation>
        <location evidence="1 7">Cell membrane</location>
        <topology evidence="1 7">Multi-pass membrane protein</topology>
    </subcellularLocation>
</comment>
<dbReference type="OrthoDB" id="9771544at2"/>
<feature type="transmembrane region" description="Helical" evidence="7">
    <location>
        <begin position="76"/>
        <end position="97"/>
    </location>
</feature>
<dbReference type="GO" id="GO:0055085">
    <property type="term" value="P:transmembrane transport"/>
    <property type="evidence" value="ECO:0007669"/>
    <property type="project" value="InterPro"/>
</dbReference>
<dbReference type="Pfam" id="PF00528">
    <property type="entry name" value="BPD_transp_1"/>
    <property type="match status" value="1"/>
</dbReference>
<evidence type="ECO:0000256" key="3">
    <source>
        <dbReference type="ARBA" id="ARBA00022475"/>
    </source>
</evidence>
<feature type="transmembrane region" description="Helical" evidence="7">
    <location>
        <begin position="182"/>
        <end position="203"/>
    </location>
</feature>
<evidence type="ECO:0000256" key="2">
    <source>
        <dbReference type="ARBA" id="ARBA00022448"/>
    </source>
</evidence>
<evidence type="ECO:0000313" key="10">
    <source>
        <dbReference type="Proteomes" id="UP000051315"/>
    </source>
</evidence>
<evidence type="ECO:0000256" key="1">
    <source>
        <dbReference type="ARBA" id="ARBA00004651"/>
    </source>
</evidence>
<dbReference type="PANTHER" id="PTHR43744">
    <property type="entry name" value="ABC TRANSPORTER PERMEASE PROTEIN MG189-RELATED-RELATED"/>
    <property type="match status" value="1"/>
</dbReference>
<sequence length="276" mass="31319">MTKLYDRTAKTLLTAALVVVCLLYVFPVFWFLMSSLKPGSELFSYPLTILPKTATLQNFVEAWSTLDFFKYFKNTFLSATLTTAFTIFASATCGFAFAKYDRKWLRFFFVCIIATTILPTEVIMNPTFTVIRVTGLYNRLAGIIIPSINTATGIFMFRSFFLSVLDSLIECARMDGASDGKIFLRIMLPLARPIVMILAIFSFQWRWNDYIWPLIVLNDPDKYTLQVALRSIIGAQNIDWALLLVASVISILPLLLVFIVFQRYIMNAGATSGMKD</sequence>
<evidence type="ECO:0000256" key="4">
    <source>
        <dbReference type="ARBA" id="ARBA00022692"/>
    </source>
</evidence>
<keyword evidence="6 7" id="KW-0472">Membrane</keyword>
<dbReference type="STRING" id="1423735.FC15_GL000280"/>
<dbReference type="Gene3D" id="1.10.3720.10">
    <property type="entry name" value="MetI-like"/>
    <property type="match status" value="1"/>
</dbReference>
<accession>A0A0R1VZ98</accession>
<keyword evidence="5 7" id="KW-1133">Transmembrane helix</keyword>
<evidence type="ECO:0000313" key="9">
    <source>
        <dbReference type="EMBL" id="KRM08900.1"/>
    </source>
</evidence>
<feature type="transmembrane region" description="Helical" evidence="7">
    <location>
        <begin position="240"/>
        <end position="261"/>
    </location>
</feature>
<dbReference type="CDD" id="cd06261">
    <property type="entry name" value="TM_PBP2"/>
    <property type="match status" value="1"/>
</dbReference>
<dbReference type="EMBL" id="AZFX01000072">
    <property type="protein sequence ID" value="KRM08900.1"/>
    <property type="molecule type" value="Genomic_DNA"/>
</dbReference>
<gene>
    <name evidence="9" type="ORF">FC15_GL000280</name>
</gene>
<keyword evidence="2 7" id="KW-0813">Transport</keyword>